<comment type="caution">
    <text evidence="2">The sequence shown here is derived from an EMBL/GenBank/DDBJ whole genome shotgun (WGS) entry which is preliminary data.</text>
</comment>
<feature type="domain" description="DUF5619" evidence="1">
    <location>
        <begin position="54"/>
        <end position="136"/>
    </location>
</feature>
<organism evidence="2 3">
    <name type="scientific">Candidatus Muproteobacteria bacterium RBG_16_65_34</name>
    <dbReference type="NCBI Taxonomy" id="1817760"/>
    <lineage>
        <taxon>Bacteria</taxon>
        <taxon>Pseudomonadati</taxon>
        <taxon>Pseudomonadota</taxon>
        <taxon>Candidatus Muproteobacteria</taxon>
    </lineage>
</organism>
<sequence length="140" mass="15478">MATTEAYEEPAAVACEVCLKEIPKSVAQSLEGPDYVYYFCGDVCYQRWQAAPGMQEIGLTVSGAQLDFESARKLADLAAARLAPEPMLLAWFDKLQGKESPEVHECQHKPGWLAYAESHGGDIRVEINGGEYIFIYASNR</sequence>
<name>A0A1F6TN14_9PROT</name>
<dbReference type="STRING" id="1817760.A2151_03750"/>
<evidence type="ECO:0000313" key="3">
    <source>
        <dbReference type="Proteomes" id="UP000178885"/>
    </source>
</evidence>
<proteinExistence type="predicted"/>
<dbReference type="Pfam" id="PF18505">
    <property type="entry name" value="DUF5619"/>
    <property type="match status" value="1"/>
</dbReference>
<dbReference type="Proteomes" id="UP000178885">
    <property type="component" value="Unassembled WGS sequence"/>
</dbReference>
<dbReference type="AlphaFoldDB" id="A0A1F6TN14"/>
<dbReference type="Gene3D" id="3.30.1490.340">
    <property type="match status" value="1"/>
</dbReference>
<dbReference type="InterPro" id="IPR021767">
    <property type="entry name" value="TnpM"/>
</dbReference>
<evidence type="ECO:0000313" key="2">
    <source>
        <dbReference type="EMBL" id="OGI46524.1"/>
    </source>
</evidence>
<gene>
    <name evidence="2" type="ORF">A2151_03750</name>
</gene>
<dbReference type="Pfam" id="PF11809">
    <property type="entry name" value="DUF3330"/>
    <property type="match status" value="1"/>
</dbReference>
<reference evidence="2 3" key="1">
    <citation type="journal article" date="2016" name="Nat. Commun.">
        <title>Thousands of microbial genomes shed light on interconnected biogeochemical processes in an aquifer system.</title>
        <authorList>
            <person name="Anantharaman K."/>
            <person name="Brown C.T."/>
            <person name="Hug L.A."/>
            <person name="Sharon I."/>
            <person name="Castelle C.J."/>
            <person name="Probst A.J."/>
            <person name="Thomas B.C."/>
            <person name="Singh A."/>
            <person name="Wilkins M.J."/>
            <person name="Karaoz U."/>
            <person name="Brodie E.L."/>
            <person name="Williams K.H."/>
            <person name="Hubbard S.S."/>
            <person name="Banfield J.F."/>
        </authorList>
    </citation>
    <scope>NUCLEOTIDE SEQUENCE [LARGE SCALE GENOMIC DNA]</scope>
</reference>
<evidence type="ECO:0000259" key="1">
    <source>
        <dbReference type="Pfam" id="PF18505"/>
    </source>
</evidence>
<accession>A0A1F6TN14</accession>
<protein>
    <recommendedName>
        <fullName evidence="1">DUF5619 domain-containing protein</fullName>
    </recommendedName>
</protein>
<dbReference type="InterPro" id="IPR041145">
    <property type="entry name" value="DUF5619"/>
</dbReference>
<dbReference type="EMBL" id="MFSU01000080">
    <property type="protein sequence ID" value="OGI46524.1"/>
    <property type="molecule type" value="Genomic_DNA"/>
</dbReference>